<keyword evidence="2" id="KW-0812">Transmembrane</keyword>
<feature type="transmembrane region" description="Helical" evidence="2">
    <location>
        <begin position="140"/>
        <end position="158"/>
    </location>
</feature>
<dbReference type="EMBL" id="JADWYK010000003">
    <property type="protein sequence ID" value="MBG8553100.1"/>
    <property type="molecule type" value="Genomic_DNA"/>
</dbReference>
<dbReference type="RefSeq" id="WP_196954134.1">
    <property type="nucleotide sequence ID" value="NZ_JADWYK010000003.1"/>
</dbReference>
<accession>A0ABS0KZ16</accession>
<protein>
    <recommendedName>
        <fullName evidence="5">DUF4175 family protein</fullName>
    </recommendedName>
</protein>
<feature type="region of interest" description="Disordered" evidence="1">
    <location>
        <begin position="480"/>
        <end position="521"/>
    </location>
</feature>
<evidence type="ECO:0000313" key="3">
    <source>
        <dbReference type="EMBL" id="MBG8553100.1"/>
    </source>
</evidence>
<reference evidence="3 4" key="1">
    <citation type="submission" date="2020-11" db="EMBL/GenBank/DDBJ databases">
        <title>Hymenobacter sp.</title>
        <authorList>
            <person name="Kim M.K."/>
        </authorList>
    </citation>
    <scope>NUCLEOTIDE SEQUENCE [LARGE SCALE GENOMIC DNA]</scope>
    <source>
        <strain evidence="3 4">BT594</strain>
    </source>
</reference>
<keyword evidence="2" id="KW-0472">Membrane</keyword>
<evidence type="ECO:0000256" key="2">
    <source>
        <dbReference type="SAM" id="Phobius"/>
    </source>
</evidence>
<evidence type="ECO:0000313" key="4">
    <source>
        <dbReference type="Proteomes" id="UP000601099"/>
    </source>
</evidence>
<sequence>MSASLTRTATAQLAPTGLLRAGWQRRFRRQLLTLLPPLIGIGVLAGVAFSALPSPLAWSGLVLALLLLVGYVWLLSRPNLPLLARQLDRQYPALEDSTGLLLRPASELQFLEHLQQQRTSEVLRQLLAEPGPLLPVSWRAPLWLTAGLLTVAAGTWALSHRSATPIPTADTAPLHFPAVAEKGKPLVARITSTSITVAPPAYTRQPGFTTAQPSFRCPAGSRVRWLVRVNELNQPAPQLEIGRRHMAFRPVAGRQGTYAVELVVSQSMLYRVRYAGQVSDDYAIEAVSDRAPVLQVQTPKPYTLIEFGTRPQVPVRVAVHDDYGLTRARLVATVAQGQGEGVKFREVVQDLTSQLPGQPTRATLSHVLRLPALGLTYGDEVYFYVQLWDTHQQMSRSDSYLVQWEDTTVDDSNLDVSLGVTTVPAYFRSQRQIIIDTEKLLTEKAALTTDQFVARGNEIGHDQKILRLRYGKFMGEEFSESIGETASAEPEAGYDEHVGEEPGHDEHQHAPPSGAASAAANTAETAALMEAYVHSHDDAETADFLEPAVKAKLSIVLSQMWEAELRLRTGRPREALPFEYKALRLLKQVQQQTRLYVKKSGFEAPPLPEATLRLSGDLAGAATVSRRSQQTAPPAQPAVRAALRVISELQTGRAVRPTDAATLEAGGQALAQAAQRQPGTYLAALRQLRQLGTELRNRQVRCTSCLAGVEQAFTRLLPAPPTAPARPVGTTRLTQRYLQELR</sequence>
<gene>
    <name evidence="3" type="ORF">I5L79_06060</name>
</gene>
<dbReference type="Proteomes" id="UP000601099">
    <property type="component" value="Unassembled WGS sequence"/>
</dbReference>
<evidence type="ECO:0008006" key="5">
    <source>
        <dbReference type="Google" id="ProtNLM"/>
    </source>
</evidence>
<keyword evidence="2" id="KW-1133">Transmembrane helix</keyword>
<comment type="caution">
    <text evidence="3">The sequence shown here is derived from an EMBL/GenBank/DDBJ whole genome shotgun (WGS) entry which is preliminary data.</text>
</comment>
<feature type="transmembrane region" description="Helical" evidence="2">
    <location>
        <begin position="31"/>
        <end position="50"/>
    </location>
</feature>
<proteinExistence type="predicted"/>
<organism evidence="3 4">
    <name type="scientific">Hymenobacter guriensis</name>
    <dbReference type="NCBI Taxonomy" id="2793065"/>
    <lineage>
        <taxon>Bacteria</taxon>
        <taxon>Pseudomonadati</taxon>
        <taxon>Bacteroidota</taxon>
        <taxon>Cytophagia</taxon>
        <taxon>Cytophagales</taxon>
        <taxon>Hymenobacteraceae</taxon>
        <taxon>Hymenobacter</taxon>
    </lineage>
</organism>
<evidence type="ECO:0000256" key="1">
    <source>
        <dbReference type="SAM" id="MobiDB-lite"/>
    </source>
</evidence>
<feature type="transmembrane region" description="Helical" evidence="2">
    <location>
        <begin position="56"/>
        <end position="75"/>
    </location>
</feature>
<feature type="compositionally biased region" description="Low complexity" evidence="1">
    <location>
        <begin position="510"/>
        <end position="521"/>
    </location>
</feature>
<name>A0ABS0KZ16_9BACT</name>
<keyword evidence="4" id="KW-1185">Reference proteome</keyword>
<feature type="compositionally biased region" description="Basic and acidic residues" evidence="1">
    <location>
        <begin position="494"/>
        <end position="509"/>
    </location>
</feature>